<evidence type="ECO:0000313" key="8">
    <source>
        <dbReference type="EMBL" id="TQV68203.1"/>
    </source>
</evidence>
<evidence type="ECO:0000313" key="9">
    <source>
        <dbReference type="Proteomes" id="UP000315252"/>
    </source>
</evidence>
<comment type="caution">
    <text evidence="8">The sequence shown here is derived from an EMBL/GenBank/DDBJ whole genome shotgun (WGS) entry which is preliminary data.</text>
</comment>
<dbReference type="PROSITE" id="PS00195">
    <property type="entry name" value="GLUTAREDOXIN_1"/>
    <property type="match status" value="1"/>
</dbReference>
<accession>A0A545STA4</accession>
<keyword evidence="4" id="KW-0249">Electron transport</keyword>
<dbReference type="OrthoDB" id="9814618at2"/>
<evidence type="ECO:0000256" key="5">
    <source>
        <dbReference type="ARBA" id="ARBA00023157"/>
    </source>
</evidence>
<dbReference type="SUPFAM" id="SSF52833">
    <property type="entry name" value="Thioredoxin-like"/>
    <property type="match status" value="1"/>
</dbReference>
<proteinExistence type="inferred from homology"/>
<dbReference type="PROSITE" id="PS51354">
    <property type="entry name" value="GLUTAREDOXIN_2"/>
    <property type="match status" value="1"/>
</dbReference>
<name>A0A545STA4_9PROT</name>
<dbReference type="AlphaFoldDB" id="A0A545STA4"/>
<evidence type="ECO:0000256" key="1">
    <source>
        <dbReference type="ARBA" id="ARBA00007787"/>
    </source>
</evidence>
<evidence type="ECO:0000256" key="2">
    <source>
        <dbReference type="ARBA" id="ARBA00015343"/>
    </source>
</evidence>
<dbReference type="InterPro" id="IPR002109">
    <property type="entry name" value="Glutaredoxin"/>
</dbReference>
<evidence type="ECO:0000256" key="4">
    <source>
        <dbReference type="ARBA" id="ARBA00022982"/>
    </source>
</evidence>
<keyword evidence="6" id="KW-0676">Redox-active center</keyword>
<dbReference type="Gene3D" id="3.40.30.10">
    <property type="entry name" value="Glutaredoxin"/>
    <property type="match status" value="1"/>
</dbReference>
<dbReference type="RefSeq" id="WP_142899968.1">
    <property type="nucleotide sequence ID" value="NZ_ML660074.1"/>
</dbReference>
<dbReference type="InterPro" id="IPR014025">
    <property type="entry name" value="Glutaredoxin_subgr"/>
</dbReference>
<evidence type="ECO:0000256" key="6">
    <source>
        <dbReference type="ARBA" id="ARBA00023284"/>
    </source>
</evidence>
<dbReference type="GO" id="GO:0015035">
    <property type="term" value="F:protein-disulfide reductase activity"/>
    <property type="evidence" value="ECO:0007669"/>
    <property type="project" value="TreeGrafter"/>
</dbReference>
<keyword evidence="5" id="KW-1015">Disulfide bond</keyword>
<protein>
    <recommendedName>
        <fullName evidence="2">Glutaredoxin 1</fullName>
    </recommendedName>
</protein>
<dbReference type="PRINTS" id="PR00160">
    <property type="entry name" value="GLUTAREDOXIN"/>
</dbReference>
<feature type="domain" description="Glutaredoxin" evidence="7">
    <location>
        <begin position="111"/>
        <end position="175"/>
    </location>
</feature>
<evidence type="ECO:0000259" key="7">
    <source>
        <dbReference type="Pfam" id="PF00462"/>
    </source>
</evidence>
<dbReference type="PANTHER" id="PTHR46679">
    <property type="match status" value="1"/>
</dbReference>
<dbReference type="Pfam" id="PF00462">
    <property type="entry name" value="Glutaredoxin"/>
    <property type="match status" value="1"/>
</dbReference>
<organism evidence="8 9">
    <name type="scientific">Denitrobaculum tricleocarpae</name>
    <dbReference type="NCBI Taxonomy" id="2591009"/>
    <lineage>
        <taxon>Bacteria</taxon>
        <taxon>Pseudomonadati</taxon>
        <taxon>Pseudomonadota</taxon>
        <taxon>Alphaproteobacteria</taxon>
        <taxon>Rhodospirillales</taxon>
        <taxon>Rhodospirillaceae</taxon>
        <taxon>Denitrobaculum</taxon>
    </lineage>
</organism>
<dbReference type="Proteomes" id="UP000315252">
    <property type="component" value="Unassembled WGS sequence"/>
</dbReference>
<reference evidence="8 9" key="1">
    <citation type="submission" date="2019-06" db="EMBL/GenBank/DDBJ databases">
        <title>Whole genome sequence for Rhodospirillaceae sp. R148.</title>
        <authorList>
            <person name="Wang G."/>
        </authorList>
    </citation>
    <scope>NUCLEOTIDE SEQUENCE [LARGE SCALE GENOMIC DNA]</scope>
    <source>
        <strain evidence="8 9">R148</strain>
    </source>
</reference>
<dbReference type="PANTHER" id="PTHR46679:SF1">
    <property type="entry name" value="GLUTAREDOXIN-2, MITOCHONDRIAL"/>
    <property type="match status" value="1"/>
</dbReference>
<sequence>MTAAPVKVLLYKWAGAWGPFKVNIPCGECALTTDVIQDTFETELAGIPVELETREWLSEWWKPLPKGGWHAPIVMVEGKIISQGHALNRGLLTEAIIEAHVKRTPIEGTHVFGKESCPYCVKAKAYLDESGRDYQYHDVVRNPRALYEMIGRVKPIIGPKTPVTVPQIWIDGTYIGGADQLKDVLQRSEVEVNPHRGRCSLSPGRLQTA</sequence>
<keyword evidence="9" id="KW-1185">Reference proteome</keyword>
<gene>
    <name evidence="8" type="ORF">FKG95_29000</name>
</gene>
<dbReference type="EMBL" id="VHSH01000023">
    <property type="protein sequence ID" value="TQV68203.1"/>
    <property type="molecule type" value="Genomic_DNA"/>
</dbReference>
<dbReference type="InterPro" id="IPR036249">
    <property type="entry name" value="Thioredoxin-like_sf"/>
</dbReference>
<keyword evidence="3" id="KW-0813">Transport</keyword>
<comment type="similarity">
    <text evidence="1">Belongs to the glutaredoxin family.</text>
</comment>
<evidence type="ECO:0000256" key="3">
    <source>
        <dbReference type="ARBA" id="ARBA00022448"/>
    </source>
</evidence>
<dbReference type="InterPro" id="IPR011767">
    <property type="entry name" value="GLR_AS"/>
</dbReference>